<feature type="domain" description="RRM" evidence="4">
    <location>
        <begin position="91"/>
        <end position="167"/>
    </location>
</feature>
<feature type="compositionally biased region" description="Low complexity" evidence="3">
    <location>
        <begin position="370"/>
        <end position="393"/>
    </location>
</feature>
<dbReference type="AlphaFoldDB" id="A0A4P9ZP42"/>
<gene>
    <name evidence="5" type="ORF">BJ085DRAFT_39637</name>
</gene>
<organism evidence="5 6">
    <name type="scientific">Dimargaris cristalligena</name>
    <dbReference type="NCBI Taxonomy" id="215637"/>
    <lineage>
        <taxon>Eukaryota</taxon>
        <taxon>Fungi</taxon>
        <taxon>Fungi incertae sedis</taxon>
        <taxon>Zoopagomycota</taxon>
        <taxon>Kickxellomycotina</taxon>
        <taxon>Dimargaritomycetes</taxon>
        <taxon>Dimargaritales</taxon>
        <taxon>Dimargaritaceae</taxon>
        <taxon>Dimargaris</taxon>
    </lineage>
</organism>
<feature type="compositionally biased region" description="Polar residues" evidence="3">
    <location>
        <begin position="54"/>
        <end position="68"/>
    </location>
</feature>
<feature type="compositionally biased region" description="Low complexity" evidence="3">
    <location>
        <begin position="283"/>
        <end position="299"/>
    </location>
</feature>
<dbReference type="InterPro" id="IPR035979">
    <property type="entry name" value="RBD_domain_sf"/>
</dbReference>
<dbReference type="Gene3D" id="3.30.70.330">
    <property type="match status" value="1"/>
</dbReference>
<dbReference type="PANTHER" id="PTHR23236:SF11">
    <property type="entry name" value="EUKARYOTIC TRANSLATION INITIATION FACTOR 4H"/>
    <property type="match status" value="1"/>
</dbReference>
<dbReference type="GO" id="GO:0003723">
    <property type="term" value="F:RNA binding"/>
    <property type="evidence" value="ECO:0007669"/>
    <property type="project" value="UniProtKB-UniRule"/>
</dbReference>
<dbReference type="InterPro" id="IPR000504">
    <property type="entry name" value="RRM_dom"/>
</dbReference>
<feature type="compositionally biased region" description="Basic and acidic residues" evidence="3">
    <location>
        <begin position="350"/>
        <end position="369"/>
    </location>
</feature>
<name>A0A4P9ZP42_9FUNG</name>
<reference evidence="6" key="1">
    <citation type="journal article" date="2018" name="Nat. Microbiol.">
        <title>Leveraging single-cell genomics to expand the fungal tree of life.</title>
        <authorList>
            <person name="Ahrendt S.R."/>
            <person name="Quandt C.A."/>
            <person name="Ciobanu D."/>
            <person name="Clum A."/>
            <person name="Salamov A."/>
            <person name="Andreopoulos B."/>
            <person name="Cheng J.F."/>
            <person name="Woyke T."/>
            <person name="Pelin A."/>
            <person name="Henrissat B."/>
            <person name="Reynolds N.K."/>
            <person name="Benny G.L."/>
            <person name="Smith M.E."/>
            <person name="James T.Y."/>
            <person name="Grigoriev I.V."/>
        </authorList>
    </citation>
    <scope>NUCLEOTIDE SEQUENCE [LARGE SCALE GENOMIC DNA]</scope>
    <source>
        <strain evidence="6">RSA 468</strain>
    </source>
</reference>
<dbReference type="PANTHER" id="PTHR23236">
    <property type="entry name" value="EUKARYOTIC TRANSLATION INITIATION FACTOR 4B/4H"/>
    <property type="match status" value="1"/>
</dbReference>
<proteinExistence type="predicted"/>
<accession>A0A4P9ZP42</accession>
<feature type="compositionally biased region" description="Low complexity" evidence="3">
    <location>
        <begin position="328"/>
        <end position="339"/>
    </location>
</feature>
<feature type="region of interest" description="Disordered" evidence="3">
    <location>
        <begin position="23"/>
        <end position="68"/>
    </location>
</feature>
<sequence>MAKQSKKKGNTMSLTDFLNDTATGSWAEDTSELPSAPAASLPTRPGDTGRGFGSTYQRPTAGSGGSYASNLSSYTRLAPAEPRDLPTSPPYTAYVGNLPFDITEDYLGEFFAPCQITHIRMVRDRMTDRPKGFCYVEFDNVESLVKALELHGEQINGRSLRISIADPPKEGFNQNRSGHGFDEDRSEGVSNWRREGPLTSRVPYEENSPAAGSSNWRAHDAPAPQSSFRDRAGPGGAGPYPRHGGNRFGDRPMAPSISDEAGNWRENRVTPPSFQSTAPSRAPSSGSTWGPSSSSPSRGGEPHGASNASAAPITRKRLQLAPRSANETSSSSPAGPASTRPKSNPFGNAKPRDELEMQRRVEERRRERANSNASKTSAADDAASATSANPTQA</sequence>
<evidence type="ECO:0000313" key="6">
    <source>
        <dbReference type="Proteomes" id="UP000268162"/>
    </source>
</evidence>
<dbReference type="EMBL" id="ML002971">
    <property type="protein sequence ID" value="RKP35067.1"/>
    <property type="molecule type" value="Genomic_DNA"/>
</dbReference>
<dbReference type="SMART" id="SM00360">
    <property type="entry name" value="RRM"/>
    <property type="match status" value="1"/>
</dbReference>
<evidence type="ECO:0000259" key="4">
    <source>
        <dbReference type="PROSITE" id="PS50102"/>
    </source>
</evidence>
<dbReference type="STRING" id="215637.A0A4P9ZP42"/>
<dbReference type="Proteomes" id="UP000268162">
    <property type="component" value="Unassembled WGS sequence"/>
</dbReference>
<evidence type="ECO:0000313" key="5">
    <source>
        <dbReference type="EMBL" id="RKP35067.1"/>
    </source>
</evidence>
<protein>
    <recommendedName>
        <fullName evidence="4">RRM domain-containing protein</fullName>
    </recommendedName>
</protein>
<dbReference type="PROSITE" id="PS50102">
    <property type="entry name" value="RRM"/>
    <property type="match status" value="1"/>
</dbReference>
<feature type="region of interest" description="Disordered" evidence="3">
    <location>
        <begin position="164"/>
        <end position="393"/>
    </location>
</feature>
<dbReference type="GO" id="GO:0005730">
    <property type="term" value="C:nucleolus"/>
    <property type="evidence" value="ECO:0007669"/>
    <property type="project" value="TreeGrafter"/>
</dbReference>
<evidence type="ECO:0000256" key="1">
    <source>
        <dbReference type="ARBA" id="ARBA00022884"/>
    </source>
</evidence>
<dbReference type="InterPro" id="IPR012677">
    <property type="entry name" value="Nucleotide-bd_a/b_plait_sf"/>
</dbReference>
<feature type="compositionally biased region" description="Polar residues" evidence="3">
    <location>
        <begin position="270"/>
        <end position="279"/>
    </location>
</feature>
<keyword evidence="1 2" id="KW-0694">RNA-binding</keyword>
<keyword evidence="6" id="KW-1185">Reference proteome</keyword>
<dbReference type="Pfam" id="PF00076">
    <property type="entry name" value="RRM_1"/>
    <property type="match status" value="1"/>
</dbReference>
<feature type="compositionally biased region" description="Basic and acidic residues" evidence="3">
    <location>
        <begin position="179"/>
        <end position="196"/>
    </location>
</feature>
<evidence type="ECO:0000256" key="2">
    <source>
        <dbReference type="PROSITE-ProRule" id="PRU00176"/>
    </source>
</evidence>
<evidence type="ECO:0000256" key="3">
    <source>
        <dbReference type="SAM" id="MobiDB-lite"/>
    </source>
</evidence>
<dbReference type="SUPFAM" id="SSF54928">
    <property type="entry name" value="RNA-binding domain, RBD"/>
    <property type="match status" value="1"/>
</dbReference>